<proteinExistence type="predicted"/>
<dbReference type="EMBL" id="KN831964">
    <property type="protein sequence ID" value="KIO05953.1"/>
    <property type="molecule type" value="Genomic_DNA"/>
</dbReference>
<gene>
    <name evidence="1" type="ORF">M404DRAFT_1001877</name>
    <name evidence="2" type="ORF">M404DRAFT_999176</name>
</gene>
<reference evidence="3" key="2">
    <citation type="submission" date="2015-01" db="EMBL/GenBank/DDBJ databases">
        <title>Evolutionary Origins and Diversification of the Mycorrhizal Mutualists.</title>
        <authorList>
            <consortium name="DOE Joint Genome Institute"/>
            <consortium name="Mycorrhizal Genomics Consortium"/>
            <person name="Kohler A."/>
            <person name="Kuo A."/>
            <person name="Nagy L.G."/>
            <person name="Floudas D."/>
            <person name="Copeland A."/>
            <person name="Barry K.W."/>
            <person name="Cichocki N."/>
            <person name="Veneault-Fourrey C."/>
            <person name="LaButti K."/>
            <person name="Lindquist E.A."/>
            <person name="Lipzen A."/>
            <person name="Lundell T."/>
            <person name="Morin E."/>
            <person name="Murat C."/>
            <person name="Riley R."/>
            <person name="Ohm R."/>
            <person name="Sun H."/>
            <person name="Tunlid A."/>
            <person name="Henrissat B."/>
            <person name="Grigoriev I.V."/>
            <person name="Hibbett D.S."/>
            <person name="Martin F."/>
        </authorList>
    </citation>
    <scope>NUCLEOTIDE SEQUENCE [LARGE SCALE GENOMIC DNA]</scope>
    <source>
        <strain evidence="1 3">Marx 270</strain>
    </source>
</reference>
<reference evidence="2" key="3">
    <citation type="submission" date="2015-02" db="EMBL/GenBank/DDBJ databases">
        <title>Evolutionary Origins and Diversification of the Mycorrhizal Mutualists.</title>
        <authorList>
            <consortium name="DOE Joint Genome Institute"/>
            <consortium name="Mycorrhizal Genomics Consortium"/>
            <person name="Kohler A."/>
            <person name="Kuo A."/>
            <person name="Nagy L.G."/>
            <person name="Floudas D."/>
            <person name="Copeland A."/>
            <person name="Barry K.W."/>
            <person name="Cichocki N."/>
            <person name="Veneault-Fourrey C."/>
            <person name="LaButti K."/>
            <person name="Lindquist E.A."/>
            <person name="Lipzen A."/>
            <person name="Lundell T."/>
            <person name="Morin E."/>
            <person name="Murat C."/>
            <person name="Riley R."/>
            <person name="Ohm R."/>
            <person name="Sun H."/>
            <person name="Tunlid A."/>
            <person name="Henrissat B."/>
            <person name="Grigoriev I.V."/>
            <person name="Hibbett D.S."/>
            <person name="Martin F."/>
        </authorList>
    </citation>
    <scope>NUCLEOTIDE SEQUENCE</scope>
    <source>
        <strain evidence="2 3">Marx 270</strain>
    </source>
</reference>
<keyword evidence="3" id="KW-1185">Reference proteome</keyword>
<organism evidence="2 3">
    <name type="scientific">Pisolithus tinctorius Marx 270</name>
    <dbReference type="NCBI Taxonomy" id="870435"/>
    <lineage>
        <taxon>Eukaryota</taxon>
        <taxon>Fungi</taxon>
        <taxon>Dikarya</taxon>
        <taxon>Basidiomycota</taxon>
        <taxon>Agaricomycotina</taxon>
        <taxon>Agaricomycetes</taxon>
        <taxon>Agaricomycetidae</taxon>
        <taxon>Boletales</taxon>
        <taxon>Sclerodermatineae</taxon>
        <taxon>Pisolithaceae</taxon>
        <taxon>Pisolithus</taxon>
    </lineage>
</organism>
<dbReference type="Proteomes" id="UP000054217">
    <property type="component" value="Unassembled WGS sequence"/>
</dbReference>
<evidence type="ECO:0000313" key="2">
    <source>
        <dbReference type="EMBL" id="KIO05953.1"/>
    </source>
</evidence>
<evidence type="ECO:0000313" key="1">
    <source>
        <dbReference type="EMBL" id="KIO02667.1"/>
    </source>
</evidence>
<dbReference type="AlphaFoldDB" id="A0A0C3JA95"/>
<reference evidence="2 3" key="1">
    <citation type="submission" date="2014-04" db="EMBL/GenBank/DDBJ databases">
        <authorList>
            <consortium name="DOE Joint Genome Institute"/>
            <person name="Kuo A."/>
            <person name="Kohler A."/>
            <person name="Costa M.D."/>
            <person name="Nagy L.G."/>
            <person name="Floudas D."/>
            <person name="Copeland A."/>
            <person name="Barry K.W."/>
            <person name="Cichocki N."/>
            <person name="Veneault-Fourrey C."/>
            <person name="LaButti K."/>
            <person name="Lindquist E.A."/>
            <person name="Lipzen A."/>
            <person name="Lundell T."/>
            <person name="Morin E."/>
            <person name="Murat C."/>
            <person name="Sun H."/>
            <person name="Tunlid A."/>
            <person name="Henrissat B."/>
            <person name="Grigoriev I.V."/>
            <person name="Hibbett D.S."/>
            <person name="Martin F."/>
            <person name="Nordberg H.P."/>
            <person name="Cantor M.N."/>
            <person name="Hua S.X."/>
        </authorList>
    </citation>
    <scope>NUCLEOTIDE SEQUENCE [LARGE SCALE GENOMIC DNA]</scope>
    <source>
        <strain evidence="2 3">Marx 270</strain>
    </source>
</reference>
<dbReference type="HOGENOM" id="CLU_3015141_0_0_1"/>
<name>A0A0C3JA95_PISTI</name>
<accession>A0A0C3JA95</accession>
<sequence>MAIASTLPPYSGSTVHVNDHIYVLPGRPFGDVFYYGESAMAGEFQKVQRSSAFINT</sequence>
<dbReference type="EMBL" id="KN831980">
    <property type="protein sequence ID" value="KIO02667.1"/>
    <property type="molecule type" value="Genomic_DNA"/>
</dbReference>
<protein>
    <submittedName>
        <fullName evidence="2">Uncharacterized protein</fullName>
    </submittedName>
</protein>
<evidence type="ECO:0000313" key="3">
    <source>
        <dbReference type="Proteomes" id="UP000054217"/>
    </source>
</evidence>